<dbReference type="SUPFAM" id="SSF55031">
    <property type="entry name" value="Bacterial exopeptidase dimerisation domain"/>
    <property type="match status" value="1"/>
</dbReference>
<dbReference type="InterPro" id="IPR002933">
    <property type="entry name" value="Peptidase_M20"/>
</dbReference>
<sequence>MKRCLISLFAPIALVACGAPDYQAPAPVEANAASIGEEVLANRLAEAIRIPTVSRKDVPDHNAEAFATFRAWMETTYPRTFATLEATEMGHGSVWLTLPGRDTALAPAVFLAHQDVVPVEPGTEDGWTYPAFDGTIADGYVWGRGAIDMKGHLVTLLTAMETLLEEGYEPVRTLHLGLTHDEEVGGLGAQAMAAWLEARGERAWFVLDEGGSMVLDMPLTDAPAALVGVAEKGFLTVEVTARARGGHSSSPPDRTAVGLLGRAIVQIEEHPFEMSLEGGPVGEMLMALSGDMDGMQGLAASHPGIFGGLIVNAMKEDDAPRAMLGTTIAPTVITGGVVENVLPQEARALINLRLHPRTDADAAIDHLRSAVADLEGVTVEPWSAWSDAPPVAATQGPAWDLIAGAAASHAPEGTPVAPMLLVATTDSRAFAGVAENLYRYSPARIEMDDLSRIHGTDERMRTSNLPLMVSYFRTVLAGAGDTGAPN</sequence>
<dbReference type="InterPro" id="IPR036264">
    <property type="entry name" value="Bact_exopeptidase_dim_dom"/>
</dbReference>
<dbReference type="Gene3D" id="1.10.150.900">
    <property type="match status" value="1"/>
</dbReference>
<dbReference type="PROSITE" id="PS51257">
    <property type="entry name" value="PROKAR_LIPOPROTEIN"/>
    <property type="match status" value="1"/>
</dbReference>
<dbReference type="PANTHER" id="PTHR45962">
    <property type="entry name" value="N-FATTY-ACYL-AMINO ACID SYNTHASE/HYDROLASE PM20D1"/>
    <property type="match status" value="1"/>
</dbReference>
<keyword evidence="3" id="KW-0479">Metal-binding</keyword>
<proteinExistence type="inferred from homology"/>
<feature type="chain" id="PRO_5020339486" evidence="6">
    <location>
        <begin position="19"/>
        <end position="486"/>
    </location>
</feature>
<reference evidence="8 9" key="1">
    <citation type="journal article" date="2013" name="Int. J. Syst. Evol. Microbiol.">
        <title>Marinicauda pacifica gen. nov., sp. nov., a prosthecate alphaproteobacterium of the family Hyphomonadaceae isolated from deep seawater.</title>
        <authorList>
            <person name="Zhang X.Y."/>
            <person name="Li G.W."/>
            <person name="Wang C.S."/>
            <person name="Zhang Y.J."/>
            <person name="Xu X.W."/>
            <person name="Li H."/>
            <person name="Liu A."/>
            <person name="Liu C."/>
            <person name="Xie B.B."/>
            <person name="Qin Q.L."/>
            <person name="Xu Z."/>
            <person name="Chen X.L."/>
            <person name="Zhou B.C."/>
            <person name="Zhang Y.Z."/>
        </authorList>
    </citation>
    <scope>NUCLEOTIDE SEQUENCE [LARGE SCALE GENOMIC DNA]</scope>
    <source>
        <strain evidence="8 9">P-1 km-3</strain>
    </source>
</reference>
<dbReference type="EMBL" id="SRXV01000003">
    <property type="protein sequence ID" value="TGY92161.1"/>
    <property type="molecule type" value="Genomic_DNA"/>
</dbReference>
<feature type="domain" description="Peptidase M20 dimerisation" evidence="7">
    <location>
        <begin position="229"/>
        <end position="373"/>
    </location>
</feature>
<dbReference type="InterPro" id="IPR011650">
    <property type="entry name" value="Peptidase_M20_dimer"/>
</dbReference>
<feature type="signal peptide" evidence="6">
    <location>
        <begin position="1"/>
        <end position="18"/>
    </location>
</feature>
<evidence type="ECO:0000313" key="8">
    <source>
        <dbReference type="EMBL" id="TGY92161.1"/>
    </source>
</evidence>
<dbReference type="Pfam" id="PF01546">
    <property type="entry name" value="Peptidase_M20"/>
    <property type="match status" value="1"/>
</dbReference>
<dbReference type="OrthoDB" id="9809784at2"/>
<comment type="caution">
    <text evidence="8">The sequence shown here is derived from an EMBL/GenBank/DDBJ whole genome shotgun (WGS) entry which is preliminary data.</text>
</comment>
<organism evidence="8 9">
    <name type="scientific">Marinicauda pacifica</name>
    <dbReference type="NCBI Taxonomy" id="1133559"/>
    <lineage>
        <taxon>Bacteria</taxon>
        <taxon>Pseudomonadati</taxon>
        <taxon>Pseudomonadota</taxon>
        <taxon>Alphaproteobacteria</taxon>
        <taxon>Maricaulales</taxon>
        <taxon>Maricaulaceae</taxon>
        <taxon>Marinicauda</taxon>
    </lineage>
</organism>
<dbReference type="Gene3D" id="3.30.70.360">
    <property type="match status" value="1"/>
</dbReference>
<keyword evidence="6" id="KW-0732">Signal</keyword>
<evidence type="ECO:0000256" key="3">
    <source>
        <dbReference type="ARBA" id="ARBA00022723"/>
    </source>
</evidence>
<name>A0A4S2H9C5_9PROT</name>
<comment type="similarity">
    <text evidence="1">Belongs to the peptidase M20A family.</text>
</comment>
<dbReference type="Gene3D" id="3.40.630.10">
    <property type="entry name" value="Zn peptidases"/>
    <property type="match status" value="1"/>
</dbReference>
<dbReference type="PROSITE" id="PS00759">
    <property type="entry name" value="ARGE_DAPE_CPG2_2"/>
    <property type="match status" value="1"/>
</dbReference>
<dbReference type="InterPro" id="IPR001261">
    <property type="entry name" value="ArgE/DapE_CS"/>
</dbReference>
<evidence type="ECO:0000256" key="2">
    <source>
        <dbReference type="ARBA" id="ARBA00022670"/>
    </source>
</evidence>
<evidence type="ECO:0000256" key="5">
    <source>
        <dbReference type="ARBA" id="ARBA00022833"/>
    </source>
</evidence>
<evidence type="ECO:0000256" key="4">
    <source>
        <dbReference type="ARBA" id="ARBA00022801"/>
    </source>
</evidence>
<dbReference type="PANTHER" id="PTHR45962:SF1">
    <property type="entry name" value="N-FATTY-ACYL-AMINO ACID SYNTHASE_HYDROLASE PM20D1"/>
    <property type="match status" value="1"/>
</dbReference>
<dbReference type="InterPro" id="IPR047177">
    <property type="entry name" value="Pept_M20A"/>
</dbReference>
<dbReference type="SUPFAM" id="SSF53187">
    <property type="entry name" value="Zn-dependent exopeptidases"/>
    <property type="match status" value="1"/>
</dbReference>
<evidence type="ECO:0000256" key="6">
    <source>
        <dbReference type="SAM" id="SignalP"/>
    </source>
</evidence>
<dbReference type="GO" id="GO:0006508">
    <property type="term" value="P:proteolysis"/>
    <property type="evidence" value="ECO:0007669"/>
    <property type="project" value="UniProtKB-KW"/>
</dbReference>
<keyword evidence="5" id="KW-0862">Zinc</keyword>
<accession>A0A4S2H9C5</accession>
<dbReference type="GO" id="GO:0008233">
    <property type="term" value="F:peptidase activity"/>
    <property type="evidence" value="ECO:0007669"/>
    <property type="project" value="UniProtKB-KW"/>
</dbReference>
<gene>
    <name evidence="8" type="ORF">E5162_10890</name>
</gene>
<dbReference type="RefSeq" id="WP_135945294.1">
    <property type="nucleotide sequence ID" value="NZ_BMEI01000003.1"/>
</dbReference>
<evidence type="ECO:0000313" key="9">
    <source>
        <dbReference type="Proteomes" id="UP000305451"/>
    </source>
</evidence>
<dbReference type="AlphaFoldDB" id="A0A4S2H9C5"/>
<dbReference type="Pfam" id="PF07687">
    <property type="entry name" value="M20_dimer"/>
    <property type="match status" value="1"/>
</dbReference>
<evidence type="ECO:0000259" key="7">
    <source>
        <dbReference type="Pfam" id="PF07687"/>
    </source>
</evidence>
<keyword evidence="9" id="KW-1185">Reference proteome</keyword>
<dbReference type="GO" id="GO:0046872">
    <property type="term" value="F:metal ion binding"/>
    <property type="evidence" value="ECO:0007669"/>
    <property type="project" value="UniProtKB-KW"/>
</dbReference>
<keyword evidence="2" id="KW-0645">Protease</keyword>
<protein>
    <submittedName>
        <fullName evidence="8">M20/M25/M40 family metallo-hydrolase</fullName>
    </submittedName>
</protein>
<dbReference type="Proteomes" id="UP000305451">
    <property type="component" value="Unassembled WGS sequence"/>
</dbReference>
<evidence type="ECO:0000256" key="1">
    <source>
        <dbReference type="ARBA" id="ARBA00006247"/>
    </source>
</evidence>
<keyword evidence="4 8" id="KW-0378">Hydrolase</keyword>